<dbReference type="GO" id="GO:0051923">
    <property type="term" value="P:sulfation"/>
    <property type="evidence" value="ECO:0000318"/>
    <property type="project" value="GO_Central"/>
</dbReference>
<evidence type="ECO:0000256" key="2">
    <source>
        <dbReference type="ARBA" id="ARBA00022679"/>
    </source>
</evidence>
<organism evidence="6 7">
    <name type="scientific">Vitis vinifera</name>
    <name type="common">Grape</name>
    <dbReference type="NCBI Taxonomy" id="29760"/>
    <lineage>
        <taxon>Eukaryota</taxon>
        <taxon>Viridiplantae</taxon>
        <taxon>Streptophyta</taxon>
        <taxon>Embryophyta</taxon>
        <taxon>Tracheophyta</taxon>
        <taxon>Spermatophyta</taxon>
        <taxon>Magnoliopsida</taxon>
        <taxon>eudicotyledons</taxon>
        <taxon>Gunneridae</taxon>
        <taxon>Pentapetalae</taxon>
        <taxon>rosids</taxon>
        <taxon>Vitales</taxon>
        <taxon>Vitaceae</taxon>
        <taxon>Viteae</taxon>
        <taxon>Vitis</taxon>
    </lineage>
</organism>
<dbReference type="PaxDb" id="29760-VIT_13s0064g00420.t01"/>
<dbReference type="InterPro" id="IPR000863">
    <property type="entry name" value="Sulfotransferase_dom"/>
</dbReference>
<protein>
    <recommendedName>
        <fullName evidence="3">Sulfotransferase</fullName>
        <ecNumber evidence="3">2.8.2.-</ecNumber>
    </recommendedName>
</protein>
<evidence type="ECO:0000256" key="4">
    <source>
        <dbReference type="SAM" id="MobiDB-lite"/>
    </source>
</evidence>
<proteinExistence type="inferred from homology"/>
<feature type="region of interest" description="Disordered" evidence="4">
    <location>
        <begin position="1"/>
        <end position="28"/>
    </location>
</feature>
<dbReference type="AlphaFoldDB" id="D7T356"/>
<dbReference type="EMBL" id="FN595509">
    <property type="protein sequence ID" value="CBI24937.3"/>
    <property type="molecule type" value="Genomic_DNA"/>
</dbReference>
<dbReference type="Proteomes" id="UP000009183">
    <property type="component" value="Chromosome 13"/>
</dbReference>
<keyword evidence="7" id="KW-1185">Reference proteome</keyword>
<dbReference type="EC" id="2.8.2.-" evidence="3"/>
<dbReference type="SUPFAM" id="SSF52540">
    <property type="entry name" value="P-loop containing nucleoside triphosphate hydrolases"/>
    <property type="match status" value="2"/>
</dbReference>
<reference evidence="7" key="1">
    <citation type="journal article" date="2007" name="Nature">
        <title>The grapevine genome sequence suggests ancestral hexaploidization in major angiosperm phyla.</title>
        <authorList>
            <consortium name="The French-Italian Public Consortium for Grapevine Genome Characterization."/>
            <person name="Jaillon O."/>
            <person name="Aury J.-M."/>
            <person name="Noel B."/>
            <person name="Policriti A."/>
            <person name="Clepet C."/>
            <person name="Casagrande A."/>
            <person name="Choisne N."/>
            <person name="Aubourg S."/>
            <person name="Vitulo N."/>
            <person name="Jubin C."/>
            <person name="Vezzi A."/>
            <person name="Legeai F."/>
            <person name="Hugueney P."/>
            <person name="Dasilva C."/>
            <person name="Horner D."/>
            <person name="Mica E."/>
            <person name="Jublot D."/>
            <person name="Poulain J."/>
            <person name="Bruyere C."/>
            <person name="Billault A."/>
            <person name="Segurens B."/>
            <person name="Gouyvenoux M."/>
            <person name="Ugarte E."/>
            <person name="Cattonaro F."/>
            <person name="Anthouard V."/>
            <person name="Vico V."/>
            <person name="Del Fabbro C."/>
            <person name="Alaux M."/>
            <person name="Di Gaspero G."/>
            <person name="Dumas V."/>
            <person name="Felice N."/>
            <person name="Paillard S."/>
            <person name="Juman I."/>
            <person name="Moroldo M."/>
            <person name="Scalabrin S."/>
            <person name="Canaguier A."/>
            <person name="Le Clainche I."/>
            <person name="Malacrida G."/>
            <person name="Durand E."/>
            <person name="Pesole G."/>
            <person name="Laucou V."/>
            <person name="Chatelet P."/>
            <person name="Merdinoglu D."/>
            <person name="Delledonne M."/>
            <person name="Pezzotti M."/>
            <person name="Lecharny A."/>
            <person name="Scarpelli C."/>
            <person name="Artiguenave F."/>
            <person name="Pe M.E."/>
            <person name="Valle G."/>
            <person name="Morgante M."/>
            <person name="Caboche M."/>
            <person name="Adam-Blondon A.-F."/>
            <person name="Weissenbach J."/>
            <person name="Quetier F."/>
            <person name="Wincker P."/>
        </authorList>
    </citation>
    <scope>NUCLEOTIDE SEQUENCE [LARGE SCALE GENOMIC DNA]</scope>
    <source>
        <strain evidence="7">cv. Pinot noir / PN40024</strain>
    </source>
</reference>
<evidence type="ECO:0000256" key="3">
    <source>
        <dbReference type="RuleBase" id="RU361155"/>
    </source>
</evidence>
<dbReference type="eggNOG" id="KOG1584">
    <property type="taxonomic scope" value="Eukaryota"/>
</dbReference>
<name>D7T356_VITVI</name>
<evidence type="ECO:0000313" key="7">
    <source>
        <dbReference type="Proteomes" id="UP000009183"/>
    </source>
</evidence>
<accession>D7T356</accession>
<dbReference type="Gene3D" id="3.40.50.300">
    <property type="entry name" value="P-loop containing nucleotide triphosphate hydrolases"/>
    <property type="match status" value="2"/>
</dbReference>
<feature type="domain" description="Sulfotransferase" evidence="5">
    <location>
        <begin position="75"/>
        <end position="196"/>
    </location>
</feature>
<comment type="similarity">
    <text evidence="1 3">Belongs to the sulfotransferase 1 family.</text>
</comment>
<dbReference type="HOGENOM" id="CLU_633728_0_0_1"/>
<dbReference type="Pfam" id="PF00685">
    <property type="entry name" value="Sulfotransfer_1"/>
    <property type="match status" value="2"/>
</dbReference>
<dbReference type="GO" id="GO:0005737">
    <property type="term" value="C:cytoplasm"/>
    <property type="evidence" value="ECO:0000318"/>
    <property type="project" value="GO_Central"/>
</dbReference>
<dbReference type="InterPro" id="IPR027417">
    <property type="entry name" value="P-loop_NTPase"/>
</dbReference>
<feature type="domain" description="Sulfotransferase" evidence="5">
    <location>
        <begin position="292"/>
        <end position="401"/>
    </location>
</feature>
<dbReference type="PANTHER" id="PTHR11783">
    <property type="entry name" value="SULFOTRANSFERASE SULT"/>
    <property type="match status" value="1"/>
</dbReference>
<sequence length="433" mass="49761">MAGSPENAMVLSSTADEDEKQRESRSKREIISTLPTEKAWKIQGLMYQYQGFWYYSGGAVEGVMWMQKCFKARNEDVLLVSFPKCGTTWLKSLMFSIMNRTRYDFSAHPLLTSSPHELVPFLEFYAEQNIPFPDLDTLSSPQLFHTHIAFTSLPQPVIDSQCRIVYICRNPKDVFVSSFCFISRCHIVVPLEEAFEFNTNLKIPIKLGSSVFTDFVFMAGSLENAMVLSSTTDEDEKQRESRSKREIISTLPTEKGWKIQGLMYQYQGFWYYSGGAVEGVMWMQKCFKARNEDVLLVSFPRCGTTWLKSLMFSIMNRTRYDFSAHPLLTSSPHELVPFLEFYAEQNIPFPDLDTLSSPQLYHTHIALTSLPQPVIDSQCRVVYICRNPKDVFVSIFYSQCRIVYICRNPFPLKRNLSSSVKGYVSVDPSGIIF</sequence>
<dbReference type="InParanoid" id="D7T356"/>
<keyword evidence="2 3" id="KW-0808">Transferase</keyword>
<evidence type="ECO:0000256" key="1">
    <source>
        <dbReference type="ARBA" id="ARBA00005771"/>
    </source>
</evidence>
<gene>
    <name evidence="6" type="ordered locus">VIT_13s0064g00420</name>
</gene>
<evidence type="ECO:0000259" key="5">
    <source>
        <dbReference type="Pfam" id="PF00685"/>
    </source>
</evidence>
<evidence type="ECO:0000313" key="6">
    <source>
        <dbReference type="EMBL" id="CBI24937.3"/>
    </source>
</evidence>
<dbReference type="GO" id="GO:0008146">
    <property type="term" value="F:sulfotransferase activity"/>
    <property type="evidence" value="ECO:0000318"/>
    <property type="project" value="GO_Central"/>
</dbReference>
<feature type="compositionally biased region" description="Basic and acidic residues" evidence="4">
    <location>
        <begin position="19"/>
        <end position="28"/>
    </location>
</feature>